<gene>
    <name evidence="2" type="ORF">FK531_05445</name>
</gene>
<comment type="caution">
    <text evidence="2">The sequence shown here is derived from an EMBL/GenBank/DDBJ whole genome shotgun (WGS) entry which is preliminary data.</text>
</comment>
<dbReference type="RefSeq" id="WP_142095912.1">
    <property type="nucleotide sequence ID" value="NZ_VIGH01000002.1"/>
</dbReference>
<name>A0A541BP42_9NOCA</name>
<dbReference type="EMBL" id="VIGH01000002">
    <property type="protein sequence ID" value="TQF74097.1"/>
    <property type="molecule type" value="Genomic_DNA"/>
</dbReference>
<evidence type="ECO:0000256" key="1">
    <source>
        <dbReference type="SAM" id="SignalP"/>
    </source>
</evidence>
<feature type="signal peptide" evidence="1">
    <location>
        <begin position="1"/>
        <end position="35"/>
    </location>
</feature>
<protein>
    <submittedName>
        <fullName evidence="2">Uncharacterized protein</fullName>
    </submittedName>
</protein>
<reference evidence="2 3" key="1">
    <citation type="submission" date="2019-06" db="EMBL/GenBank/DDBJ databases">
        <title>Rhodococcus spaelei sp. nov., isolated from a cave.</title>
        <authorList>
            <person name="Lee S.D."/>
        </authorList>
    </citation>
    <scope>NUCLEOTIDE SEQUENCE [LARGE SCALE GENOMIC DNA]</scope>
    <source>
        <strain evidence="2 3">C9-5</strain>
    </source>
</reference>
<sequence length="122" mass="12076">MGQFHATTTRIRRITIAALGVSAAAALAVPGAAWASTGVPTGDPVAAVASALGAGSSDAATKSCGGVVKPVSEAEMQKLLGGGLPLTEDAGAFSLDVHGTDKVDLNFDESGVNVIEITPRNC</sequence>
<evidence type="ECO:0000313" key="3">
    <source>
        <dbReference type="Proteomes" id="UP000316256"/>
    </source>
</evidence>
<keyword evidence="1" id="KW-0732">Signal</keyword>
<organism evidence="2 3">
    <name type="scientific">Rhodococcus spelaei</name>
    <dbReference type="NCBI Taxonomy" id="2546320"/>
    <lineage>
        <taxon>Bacteria</taxon>
        <taxon>Bacillati</taxon>
        <taxon>Actinomycetota</taxon>
        <taxon>Actinomycetes</taxon>
        <taxon>Mycobacteriales</taxon>
        <taxon>Nocardiaceae</taxon>
        <taxon>Rhodococcus</taxon>
    </lineage>
</organism>
<keyword evidence="3" id="KW-1185">Reference proteome</keyword>
<proteinExistence type="predicted"/>
<accession>A0A541BP42</accession>
<feature type="chain" id="PRO_5021858689" evidence="1">
    <location>
        <begin position="36"/>
        <end position="122"/>
    </location>
</feature>
<evidence type="ECO:0000313" key="2">
    <source>
        <dbReference type="EMBL" id="TQF74097.1"/>
    </source>
</evidence>
<dbReference type="Proteomes" id="UP000316256">
    <property type="component" value="Unassembled WGS sequence"/>
</dbReference>
<dbReference type="AlphaFoldDB" id="A0A541BP42"/>